<evidence type="ECO:0000313" key="1">
    <source>
        <dbReference type="EMBL" id="CCO48400.1"/>
    </source>
</evidence>
<sequence>MLQFNFIFCPRQEINPVAHMVKIYMSIGNFIEVTSHFILLHPTSLHS</sequence>
<name>A0AAV2VVD9_9VIBR</name>
<proteinExistence type="predicted"/>
<dbReference type="EMBL" id="CAOF01000144">
    <property type="protein sequence ID" value="CCO48400.1"/>
    <property type="molecule type" value="Genomic_DNA"/>
</dbReference>
<protein>
    <submittedName>
        <fullName evidence="1">Uncharacterized protein</fullName>
    </submittedName>
</protein>
<gene>
    <name evidence="1" type="ORF">VIBNISOn1_510003</name>
</gene>
<accession>A0AAV2VVD9</accession>
<reference evidence="1 2" key="1">
    <citation type="journal article" date="2013" name="ISME J.">
        <title>Comparative genomics of pathogenic lineages of Vibrio nigripulchritudo identifies virulence-associated traits.</title>
        <authorList>
            <person name="Goudenege D."/>
            <person name="Labreuche Y."/>
            <person name="Krin E."/>
            <person name="Ansquer D."/>
            <person name="Mangenot S."/>
            <person name="Calteau A."/>
            <person name="Medigue C."/>
            <person name="Mazel D."/>
            <person name="Polz M.F."/>
            <person name="Le Roux F."/>
        </authorList>
    </citation>
    <scope>NUCLEOTIDE SEQUENCE [LARGE SCALE GENOMIC DNA]</scope>
    <source>
        <strain evidence="1 2">SOn1</strain>
    </source>
</reference>
<organism evidence="1 2">
    <name type="scientific">Vibrio nigripulchritudo SOn1</name>
    <dbReference type="NCBI Taxonomy" id="1238450"/>
    <lineage>
        <taxon>Bacteria</taxon>
        <taxon>Pseudomonadati</taxon>
        <taxon>Pseudomonadota</taxon>
        <taxon>Gammaproteobacteria</taxon>
        <taxon>Vibrionales</taxon>
        <taxon>Vibrionaceae</taxon>
        <taxon>Vibrio</taxon>
    </lineage>
</organism>
<dbReference type="Proteomes" id="UP000018211">
    <property type="component" value="Unassembled WGS sequence"/>
</dbReference>
<evidence type="ECO:0000313" key="2">
    <source>
        <dbReference type="Proteomes" id="UP000018211"/>
    </source>
</evidence>
<dbReference type="AlphaFoldDB" id="A0AAV2VVD9"/>
<comment type="caution">
    <text evidence="1">The sequence shown here is derived from an EMBL/GenBank/DDBJ whole genome shotgun (WGS) entry which is preliminary data.</text>
</comment>